<accession>A0ABS6I7M6</accession>
<gene>
    <name evidence="1" type="ORF">KSW38_15650</name>
</gene>
<evidence type="ECO:0000313" key="2">
    <source>
        <dbReference type="Proteomes" id="UP000824166"/>
    </source>
</evidence>
<keyword evidence="2" id="KW-1185">Reference proteome</keyword>
<reference evidence="1 2" key="1">
    <citation type="submission" date="2021-06" db="EMBL/GenBank/DDBJ databases">
        <authorList>
            <person name="Jeong J.W."/>
        </authorList>
    </citation>
    <scope>NUCLEOTIDE SEQUENCE [LARGE SCALE GENOMIC DNA]</scope>
    <source>
        <strain evidence="1 2">MMS21-TAE1-1</strain>
    </source>
</reference>
<sequence length="128" mass="14084">MPGTFRSGRPVQFAVVPDFYGTGVRAAGEQRRGMWGSPWARPLSLNSISEAPVLVELRPFSYCWQILRWRPGPVGPGGLLQMKERATRTFLLESLHIEDAGWIPPSAGMGLAHDCVADGCHAKRAGRR</sequence>
<proteinExistence type="predicted"/>
<comment type="caution">
    <text evidence="1">The sequence shown here is derived from an EMBL/GenBank/DDBJ whole genome shotgun (WGS) entry which is preliminary data.</text>
</comment>
<dbReference type="Proteomes" id="UP000824166">
    <property type="component" value="Unassembled WGS sequence"/>
</dbReference>
<dbReference type="RefSeq" id="WP_216925851.1">
    <property type="nucleotide sequence ID" value="NZ_JAHOPC010000010.1"/>
</dbReference>
<protein>
    <submittedName>
        <fullName evidence="1">Uncharacterized protein</fullName>
    </submittedName>
</protein>
<name>A0ABS6I7M6_9MICC</name>
<evidence type="ECO:0000313" key="1">
    <source>
        <dbReference type="EMBL" id="MBU8867723.1"/>
    </source>
</evidence>
<organism evidence="1 2">
    <name type="scientific">Paenarthrobacter aromaticivorans</name>
    <dbReference type="NCBI Taxonomy" id="2849150"/>
    <lineage>
        <taxon>Bacteria</taxon>
        <taxon>Bacillati</taxon>
        <taxon>Actinomycetota</taxon>
        <taxon>Actinomycetes</taxon>
        <taxon>Micrococcales</taxon>
        <taxon>Micrococcaceae</taxon>
        <taxon>Paenarthrobacter</taxon>
    </lineage>
</organism>
<dbReference type="EMBL" id="JAHOPC010000010">
    <property type="protein sequence ID" value="MBU8867723.1"/>
    <property type="molecule type" value="Genomic_DNA"/>
</dbReference>